<proteinExistence type="inferred from homology"/>
<dbReference type="PANTHER" id="PTHR33337">
    <property type="entry name" value="GFA DOMAIN-CONTAINING PROTEIN"/>
    <property type="match status" value="1"/>
</dbReference>
<evidence type="ECO:0000256" key="4">
    <source>
        <dbReference type="ARBA" id="ARBA00023239"/>
    </source>
</evidence>
<evidence type="ECO:0000256" key="1">
    <source>
        <dbReference type="ARBA" id="ARBA00005495"/>
    </source>
</evidence>
<dbReference type="RefSeq" id="WP_305470664.1">
    <property type="nucleotide sequence ID" value="NZ_CP117425.1"/>
</dbReference>
<dbReference type="EMBL" id="CP117451">
    <property type="protein sequence ID" value="WLH03569.1"/>
    <property type="molecule type" value="Genomic_DNA"/>
</dbReference>
<feature type="domain" description="CENP-V/GFA" evidence="5">
    <location>
        <begin position="5"/>
        <end position="110"/>
    </location>
</feature>
<evidence type="ECO:0000313" key="6">
    <source>
        <dbReference type="EMBL" id="WLH03569.1"/>
    </source>
</evidence>
<evidence type="ECO:0000259" key="5">
    <source>
        <dbReference type="PROSITE" id="PS51891"/>
    </source>
</evidence>
<dbReference type="Pfam" id="PF04828">
    <property type="entry name" value="GFA"/>
    <property type="match status" value="1"/>
</dbReference>
<dbReference type="InterPro" id="IPR011057">
    <property type="entry name" value="Mss4-like_sf"/>
</dbReference>
<gene>
    <name evidence="6" type="ORF">PSH92_12070</name>
</gene>
<accession>A0ABY9FJT5</accession>
<keyword evidence="4" id="KW-0456">Lyase</keyword>
<dbReference type="SUPFAM" id="SSF51316">
    <property type="entry name" value="Mss4-like"/>
    <property type="match status" value="1"/>
</dbReference>
<evidence type="ECO:0000256" key="3">
    <source>
        <dbReference type="ARBA" id="ARBA00022833"/>
    </source>
</evidence>
<dbReference type="InterPro" id="IPR006913">
    <property type="entry name" value="CENP-V/GFA"/>
</dbReference>
<organism evidence="6 7">
    <name type="scientific">Pseudomonas beijingensis</name>
    <dbReference type="NCBI Taxonomy" id="2954101"/>
    <lineage>
        <taxon>Bacteria</taxon>
        <taxon>Pseudomonadati</taxon>
        <taxon>Pseudomonadota</taxon>
        <taxon>Gammaproteobacteria</taxon>
        <taxon>Pseudomonadales</taxon>
        <taxon>Pseudomonadaceae</taxon>
        <taxon>Pseudomonas</taxon>
    </lineage>
</organism>
<evidence type="ECO:0000313" key="7">
    <source>
        <dbReference type="Proteomes" id="UP001224838"/>
    </source>
</evidence>
<dbReference type="Proteomes" id="UP001224838">
    <property type="component" value="Chromosome"/>
</dbReference>
<comment type="similarity">
    <text evidence="1">Belongs to the Gfa family.</text>
</comment>
<protein>
    <submittedName>
        <fullName evidence="6">GFA family protein</fullName>
    </submittedName>
</protein>
<sequence>MHEGHHGSCLCGEIRYEISAELKALTHCHCRRCQKAHGAAFATYASVPAASLRVSANGNALRLYESETGVKRQFCGACGSSLFWSDPHGAYPDWISVAVATLDTEFKPHKQQHGYRETRFDWLVLPDCVEPTGFERPTGPERLKPRPSQS</sequence>
<evidence type="ECO:0000256" key="2">
    <source>
        <dbReference type="ARBA" id="ARBA00022723"/>
    </source>
</evidence>
<dbReference type="PANTHER" id="PTHR33337:SF40">
    <property type="entry name" value="CENP-V_GFA DOMAIN-CONTAINING PROTEIN-RELATED"/>
    <property type="match status" value="1"/>
</dbReference>
<keyword evidence="7" id="KW-1185">Reference proteome</keyword>
<name>A0ABY9FJT5_9PSED</name>
<dbReference type="PROSITE" id="PS51891">
    <property type="entry name" value="CENP_V_GFA"/>
    <property type="match status" value="1"/>
</dbReference>
<keyword evidence="2" id="KW-0479">Metal-binding</keyword>
<dbReference type="Gene3D" id="3.90.1590.10">
    <property type="entry name" value="glutathione-dependent formaldehyde- activating enzyme (gfa)"/>
    <property type="match status" value="1"/>
</dbReference>
<reference evidence="6 7" key="1">
    <citation type="submission" date="2023-02" db="EMBL/GenBank/DDBJ databases">
        <title>Evolution of Hrp T3SS in non-pathogenic Pseudomonas fluorescens.</title>
        <authorList>
            <person name="Liao K."/>
            <person name="Wei H."/>
            <person name="Gu Y."/>
        </authorList>
    </citation>
    <scope>NUCLEOTIDE SEQUENCE [LARGE SCALE GENOMIC DNA]</scope>
    <source>
        <strain evidence="6 7">FP2034</strain>
    </source>
</reference>
<keyword evidence="3" id="KW-0862">Zinc</keyword>